<keyword evidence="3" id="KW-1185">Reference proteome</keyword>
<reference evidence="2" key="1">
    <citation type="submission" date="2023-07" db="EMBL/GenBank/DDBJ databases">
        <title>The genome sequence of Rhodocytophaga aerolata KACC 12507.</title>
        <authorList>
            <person name="Zhang X."/>
        </authorList>
    </citation>
    <scope>NUCLEOTIDE SEQUENCE</scope>
    <source>
        <strain evidence="2">KACC 12507</strain>
    </source>
</reference>
<gene>
    <name evidence="2" type="ORF">Q0590_25615</name>
</gene>
<evidence type="ECO:0000313" key="3">
    <source>
        <dbReference type="Proteomes" id="UP001168528"/>
    </source>
</evidence>
<protein>
    <recommendedName>
        <fullName evidence="4">Carboxypeptidase regulatory-like domain-containing protein</fullName>
    </recommendedName>
</protein>
<feature type="region of interest" description="Disordered" evidence="1">
    <location>
        <begin position="23"/>
        <end position="42"/>
    </location>
</feature>
<name>A0ABT8RD88_9BACT</name>
<evidence type="ECO:0000256" key="1">
    <source>
        <dbReference type="SAM" id="MobiDB-lite"/>
    </source>
</evidence>
<dbReference type="InterPro" id="IPR008969">
    <property type="entry name" value="CarboxyPept-like_regulatory"/>
</dbReference>
<accession>A0ABT8RD88</accession>
<organism evidence="2 3">
    <name type="scientific">Rhodocytophaga aerolata</name>
    <dbReference type="NCBI Taxonomy" id="455078"/>
    <lineage>
        <taxon>Bacteria</taxon>
        <taxon>Pseudomonadati</taxon>
        <taxon>Bacteroidota</taxon>
        <taxon>Cytophagia</taxon>
        <taxon>Cytophagales</taxon>
        <taxon>Rhodocytophagaceae</taxon>
        <taxon>Rhodocytophaga</taxon>
    </lineage>
</organism>
<dbReference type="Proteomes" id="UP001168528">
    <property type="component" value="Unassembled WGS sequence"/>
</dbReference>
<sequence>MKSKILVLIVLLSGIMSCDKDDVQDFPSTNDEDKPTWGKPTPPPVINGEAAFKLSGDEDYVNVMENYMPKTPTFPKVQAKEGKLIGYVADLTGKPLQGAYIGVRSTVVGGSYSSASAETDENGYYEVLVPFGAAEIWAAGCSITYRTGKAGIGLYPADGKVESFESTKGLVKNFVLLTYGLADEDERAEKPWSSGGYFGGSLYINYDLGDPDDMWATPGSLPYNAEIEIKLTPDGETLYGEAKTFTVTKMVGTKNFTINNLPVGRYTISAQLKDGRQLKLRQTGPYASLYPHHGLKPKEALGTTKVWFTPMGVEAKSGSPNYGNWRPVDIKVELP</sequence>
<dbReference type="RefSeq" id="WP_302040484.1">
    <property type="nucleotide sequence ID" value="NZ_JAUKPO010000021.1"/>
</dbReference>
<evidence type="ECO:0000313" key="2">
    <source>
        <dbReference type="EMBL" id="MDO1449681.1"/>
    </source>
</evidence>
<evidence type="ECO:0008006" key="4">
    <source>
        <dbReference type="Google" id="ProtNLM"/>
    </source>
</evidence>
<dbReference type="SUPFAM" id="SSF49464">
    <property type="entry name" value="Carboxypeptidase regulatory domain-like"/>
    <property type="match status" value="1"/>
</dbReference>
<comment type="caution">
    <text evidence="2">The sequence shown here is derived from an EMBL/GenBank/DDBJ whole genome shotgun (WGS) entry which is preliminary data.</text>
</comment>
<proteinExistence type="predicted"/>
<dbReference type="PROSITE" id="PS51257">
    <property type="entry name" value="PROKAR_LIPOPROTEIN"/>
    <property type="match status" value="1"/>
</dbReference>
<dbReference type="EMBL" id="JAUKPO010000021">
    <property type="protein sequence ID" value="MDO1449681.1"/>
    <property type="molecule type" value="Genomic_DNA"/>
</dbReference>